<evidence type="ECO:0000313" key="4">
    <source>
        <dbReference type="Proteomes" id="UP000184076"/>
    </source>
</evidence>
<keyword evidence="4" id="KW-1185">Reference proteome</keyword>
<feature type="signal peptide" evidence="2">
    <location>
        <begin position="1"/>
        <end position="30"/>
    </location>
</feature>
<dbReference type="RefSeq" id="WP_073039808.1">
    <property type="nucleotide sequence ID" value="NZ_FQVB01000023.1"/>
</dbReference>
<dbReference type="GO" id="GO:0005509">
    <property type="term" value="F:calcium ion binding"/>
    <property type="evidence" value="ECO:0007669"/>
    <property type="project" value="InterPro"/>
</dbReference>
<dbReference type="Proteomes" id="UP000184076">
    <property type="component" value="Unassembled WGS sequence"/>
</dbReference>
<dbReference type="OrthoDB" id="9770696at2"/>
<reference evidence="4" key="1">
    <citation type="submission" date="2016-11" db="EMBL/GenBank/DDBJ databases">
        <authorList>
            <person name="Varghese N."/>
            <person name="Submissions S."/>
        </authorList>
    </citation>
    <scope>NUCLEOTIDE SEQUENCE [LARGE SCALE GENOMIC DNA]</scope>
    <source>
        <strain evidence="4">DSM 9756</strain>
    </source>
</reference>
<proteinExistence type="predicted"/>
<accession>A0A1M5DF39</accession>
<dbReference type="InterPro" id="IPR013783">
    <property type="entry name" value="Ig-like_fold"/>
</dbReference>
<dbReference type="PROSITE" id="PS51257">
    <property type="entry name" value="PROKAR_LIPOPROTEIN"/>
    <property type="match status" value="1"/>
</dbReference>
<dbReference type="InterPro" id="IPR015919">
    <property type="entry name" value="Cadherin-like_sf"/>
</dbReference>
<name>A0A1M5DF39_9BACT</name>
<feature type="chain" id="PRO_5012454562" evidence="2">
    <location>
        <begin position="31"/>
        <end position="257"/>
    </location>
</feature>
<keyword evidence="2" id="KW-0732">Signal</keyword>
<feature type="compositionally biased region" description="Gly residues" evidence="1">
    <location>
        <begin position="248"/>
        <end position="257"/>
    </location>
</feature>
<evidence type="ECO:0000256" key="2">
    <source>
        <dbReference type="SAM" id="SignalP"/>
    </source>
</evidence>
<dbReference type="SUPFAM" id="SSF49313">
    <property type="entry name" value="Cadherin-like"/>
    <property type="match status" value="1"/>
</dbReference>
<evidence type="ECO:0000256" key="1">
    <source>
        <dbReference type="SAM" id="MobiDB-lite"/>
    </source>
</evidence>
<organism evidence="3 4">
    <name type="scientific">Desulfacinum infernum DSM 9756</name>
    <dbReference type="NCBI Taxonomy" id="1121391"/>
    <lineage>
        <taxon>Bacteria</taxon>
        <taxon>Pseudomonadati</taxon>
        <taxon>Thermodesulfobacteriota</taxon>
        <taxon>Syntrophobacteria</taxon>
        <taxon>Syntrophobacterales</taxon>
        <taxon>Syntrophobacteraceae</taxon>
        <taxon>Desulfacinum</taxon>
    </lineage>
</organism>
<gene>
    <name evidence="3" type="ORF">SAMN02745206_02412</name>
</gene>
<dbReference type="Gene3D" id="2.60.40.10">
    <property type="entry name" value="Immunoglobulins"/>
    <property type="match status" value="1"/>
</dbReference>
<dbReference type="STRING" id="1121391.SAMN02745206_02412"/>
<protein>
    <submittedName>
        <fullName evidence="3">Uncharacterized protein</fullName>
    </submittedName>
</protein>
<feature type="region of interest" description="Disordered" evidence="1">
    <location>
        <begin position="237"/>
        <end position="257"/>
    </location>
</feature>
<evidence type="ECO:0000313" key="3">
    <source>
        <dbReference type="EMBL" id="SHF65302.1"/>
    </source>
</evidence>
<dbReference type="GO" id="GO:0016020">
    <property type="term" value="C:membrane"/>
    <property type="evidence" value="ECO:0007669"/>
    <property type="project" value="InterPro"/>
</dbReference>
<dbReference type="EMBL" id="FQVB01000023">
    <property type="protein sequence ID" value="SHF65302.1"/>
    <property type="molecule type" value="Genomic_DNA"/>
</dbReference>
<dbReference type="AlphaFoldDB" id="A0A1M5DF39"/>
<sequence>MMAAGGRKHRKAWGAVLVGGAFLALLACSAGDEPPKDRTDTVSREKAGAVVGGRETGPVTDRSAEGDARVRVGSVRIEPANPVTGDAVRAVVDLHNPLDLETSVHYRWKINGKPVEADAQNLPVPVKYGDLVSVEVAVSVLGEVLDPVVATVMVGNAPPVLELAEETVHEGEYLASFSLNDPEGDSLRFRLLEGPEGMQVEPDGASLRWRPEKGALGVYRIAVEAEDGVGNRTQYTFDMTVSPPPEGEGSGPTGKTP</sequence>